<dbReference type="NCBIfam" id="TIGR00292">
    <property type="entry name" value="sulfide-dependent adenosine diphosphate thiazole synthase"/>
    <property type="match status" value="1"/>
</dbReference>
<feature type="binding site" description="in other chain" evidence="6">
    <location>
        <position position="218"/>
    </location>
    <ligand>
        <name>NAD(+)</name>
        <dbReference type="ChEBI" id="CHEBI:57540"/>
        <note>ligand shared between two adjacent protomers</note>
    </ligand>
</feature>
<dbReference type="UniPathway" id="UPA00060"/>
<evidence type="ECO:0000313" key="8">
    <source>
        <dbReference type="Proteomes" id="UP000244016"/>
    </source>
</evidence>
<keyword evidence="1 6" id="KW-0808">Transferase</keyword>
<evidence type="ECO:0000256" key="2">
    <source>
        <dbReference type="ARBA" id="ARBA00022723"/>
    </source>
</evidence>
<dbReference type="GO" id="GO:0009229">
    <property type="term" value="P:thiamine diphosphate biosynthetic process"/>
    <property type="evidence" value="ECO:0007669"/>
    <property type="project" value="UniProtKB-UniRule"/>
</dbReference>
<feature type="binding site" evidence="6">
    <location>
        <position position="154"/>
    </location>
    <ligand>
        <name>Fe cation</name>
        <dbReference type="ChEBI" id="CHEBI:24875"/>
        <note>ligand shared between two adjacent protomers</note>
    </ligand>
</feature>
<dbReference type="SUPFAM" id="SSF51905">
    <property type="entry name" value="FAD/NAD(P)-binding domain"/>
    <property type="match status" value="1"/>
</dbReference>
<evidence type="ECO:0000256" key="4">
    <source>
        <dbReference type="ARBA" id="ARBA00023004"/>
    </source>
</evidence>
<dbReference type="AlphaFoldDB" id="A0A2T5G8U5"/>
<dbReference type="InterPro" id="IPR036188">
    <property type="entry name" value="FAD/NAD-bd_sf"/>
</dbReference>
<accession>A0A2T5G8U5</accession>
<dbReference type="InterPro" id="IPR022828">
    <property type="entry name" value="Thi4_prok"/>
</dbReference>
<evidence type="ECO:0000256" key="6">
    <source>
        <dbReference type="HAMAP-Rule" id="MF_00304"/>
    </source>
</evidence>
<comment type="function">
    <text evidence="6">Involved in the biosynthesis of the thiazole moiety of thiamine. Catalyzes the conversion of NAD and glycine to adenosine diphosphate 5-(2-hydroxyethyl)-4-methylthiazole-2-carboxylate (ADT), an adenylated thiazole intermediate, using free sulfide as a source of sulfur.</text>
</comment>
<protein>
    <recommendedName>
        <fullName evidence="6">Thiamine thiazole synthase</fullName>
        <ecNumber evidence="6">2.4.2.59</ecNumber>
    </recommendedName>
</protein>
<evidence type="ECO:0000256" key="1">
    <source>
        <dbReference type="ARBA" id="ARBA00022679"/>
    </source>
</evidence>
<feature type="binding site" description="in other chain" evidence="6">
    <location>
        <position position="62"/>
    </location>
    <ligand>
        <name>NAD(+)</name>
        <dbReference type="ChEBI" id="CHEBI:57540"/>
        <note>ligand shared between two adjacent protomers</note>
    </ligand>
</feature>
<feature type="binding site" evidence="6">
    <location>
        <position position="228"/>
    </location>
    <ligand>
        <name>glycine</name>
        <dbReference type="ChEBI" id="CHEBI:57305"/>
    </ligand>
</feature>
<evidence type="ECO:0000256" key="5">
    <source>
        <dbReference type="ARBA" id="ARBA00023027"/>
    </source>
</evidence>
<dbReference type="EC" id="2.4.2.59" evidence="6"/>
<feature type="binding site" description="in other chain" evidence="6">
    <location>
        <position position="169"/>
    </location>
    <ligand>
        <name>Fe cation</name>
        <dbReference type="ChEBI" id="CHEBI:24875"/>
        <note>ligand shared between two adjacent protomers</note>
    </ligand>
</feature>
<feature type="binding site" description="in other chain" evidence="6">
    <location>
        <position position="35"/>
    </location>
    <ligand>
        <name>NAD(+)</name>
        <dbReference type="ChEBI" id="CHEBI:57540"/>
        <note>ligand shared between two adjacent protomers</note>
    </ligand>
</feature>
<comment type="caution">
    <text evidence="6">Lacks conserved residue(s) required for the propagation of feature annotation.</text>
</comment>
<dbReference type="Gene3D" id="3.50.50.60">
    <property type="entry name" value="FAD/NAD(P)-binding domain"/>
    <property type="match status" value="1"/>
</dbReference>
<dbReference type="GO" id="GO:0005506">
    <property type="term" value="F:iron ion binding"/>
    <property type="evidence" value="ECO:0007669"/>
    <property type="project" value="UniProtKB-UniRule"/>
</dbReference>
<keyword evidence="5 6" id="KW-0520">NAD</keyword>
<feature type="binding site" evidence="6">
    <location>
        <begin position="152"/>
        <end position="154"/>
    </location>
    <ligand>
        <name>NAD(+)</name>
        <dbReference type="ChEBI" id="CHEBI:57540"/>
        <note>ligand shared between two adjacent protomers</note>
    </ligand>
</feature>
<evidence type="ECO:0000313" key="7">
    <source>
        <dbReference type="EMBL" id="PTQ52589.1"/>
    </source>
</evidence>
<comment type="cofactor">
    <cofactor evidence="6">
        <name>Fe(2+)</name>
        <dbReference type="ChEBI" id="CHEBI:29033"/>
    </cofactor>
</comment>
<feature type="binding site" description="in other chain" evidence="6">
    <location>
        <begin position="54"/>
        <end position="55"/>
    </location>
    <ligand>
        <name>NAD(+)</name>
        <dbReference type="ChEBI" id="CHEBI:57540"/>
        <note>ligand shared between two adjacent protomers</note>
    </ligand>
</feature>
<keyword evidence="4 6" id="KW-0408">Iron</keyword>
<gene>
    <name evidence="6" type="primary">thi4</name>
    <name evidence="7" type="ORF">BLITH_0768</name>
</gene>
<proteinExistence type="inferred from homology"/>
<comment type="similarity">
    <text evidence="6">Belongs to the THI4 family.</text>
</comment>
<dbReference type="GO" id="GO:0052837">
    <property type="term" value="P:thiazole biosynthetic process"/>
    <property type="evidence" value="ECO:0007669"/>
    <property type="project" value="UniProtKB-UniRule"/>
</dbReference>
<reference evidence="7 8" key="1">
    <citation type="submission" date="2017-08" db="EMBL/GenBank/DDBJ databases">
        <title>Burning lignite coal seam in the remote Altai Mountains harbors a hydrogen-driven thermophilic microbial community.</title>
        <authorList>
            <person name="Kadnikov V.V."/>
            <person name="Mardanov A.V."/>
            <person name="Ivasenko D."/>
            <person name="Beletsky A.V."/>
            <person name="Karnachuk O.V."/>
            <person name="Ravin N.V."/>
        </authorList>
    </citation>
    <scope>NUCLEOTIDE SEQUENCE [LARGE SCALE GENOMIC DNA]</scope>
    <source>
        <strain evidence="7">AL31</strain>
    </source>
</reference>
<dbReference type="InterPro" id="IPR002922">
    <property type="entry name" value="Thi4_fam"/>
</dbReference>
<dbReference type="PRINTS" id="PR00419">
    <property type="entry name" value="ADXRDTASE"/>
</dbReference>
<sequence length="253" mass="26647">MFDERVITRAIVETYLEEFRSIVDLDVAVVGSGPSGLVAARELARRGYRVAVFEKRLSVGGGLWGGGMLMNRIVVQEAARPILEEFGVRTREYAPGVYVAHSVETVAALVFGALQAGAYVFNGVAMEDVVVRDGRVAGLVLNWGAVHAAGLHVDPLAIHARAVLDATGHDAEVVRKLAAKNGVSLSVSGERSMWADRGEEEAVALTGEVYPGLFASGMAATNVYGGHRMGPIFGGMLLSGVRAAELIAEALGS</sequence>
<comment type="caution">
    <text evidence="7">The sequence shown here is derived from an EMBL/GenBank/DDBJ whole genome shotgun (WGS) entry which is preliminary data.</text>
</comment>
<dbReference type="Proteomes" id="UP000244016">
    <property type="component" value="Unassembled WGS sequence"/>
</dbReference>
<keyword evidence="3 6" id="KW-0784">Thiamine biosynthesis</keyword>
<comment type="subunit">
    <text evidence="6">Homooctamer; tetramer of dimers.</text>
</comment>
<dbReference type="EMBL" id="PEBW01000002">
    <property type="protein sequence ID" value="PTQ52589.1"/>
    <property type="molecule type" value="Genomic_DNA"/>
</dbReference>
<comment type="pathway">
    <text evidence="6">Cofactor biosynthesis; thiamine diphosphate biosynthesis.</text>
</comment>
<comment type="catalytic activity">
    <reaction evidence="6">
        <text>hydrogen sulfide + glycine + NAD(+) = ADP-5-ethyl-4-methylthiazole-2-carboxylate + nicotinamide + 3 H2O + H(+)</text>
        <dbReference type="Rhea" id="RHEA:55704"/>
        <dbReference type="ChEBI" id="CHEBI:15377"/>
        <dbReference type="ChEBI" id="CHEBI:15378"/>
        <dbReference type="ChEBI" id="CHEBI:17154"/>
        <dbReference type="ChEBI" id="CHEBI:29919"/>
        <dbReference type="ChEBI" id="CHEBI:57305"/>
        <dbReference type="ChEBI" id="CHEBI:57540"/>
        <dbReference type="ChEBI" id="CHEBI:139151"/>
        <dbReference type="EC" id="2.4.2.59"/>
    </reaction>
</comment>
<name>A0A2T5G8U5_9BACL</name>
<dbReference type="Pfam" id="PF01946">
    <property type="entry name" value="Thi4"/>
    <property type="match status" value="1"/>
</dbReference>
<dbReference type="PANTHER" id="PTHR43422:SF3">
    <property type="entry name" value="THIAMINE THIAZOLE SYNTHASE"/>
    <property type="match status" value="1"/>
</dbReference>
<organism evidence="7 8">
    <name type="scientific">Brockia lithotrophica</name>
    <dbReference type="NCBI Taxonomy" id="933949"/>
    <lineage>
        <taxon>Bacteria</taxon>
        <taxon>Bacillati</taxon>
        <taxon>Bacillota</taxon>
        <taxon>Bacilli</taxon>
        <taxon>Bacillales</taxon>
        <taxon>Bacillales Family X. Incertae Sedis</taxon>
        <taxon>Brockia</taxon>
    </lineage>
</organism>
<evidence type="ECO:0000256" key="3">
    <source>
        <dbReference type="ARBA" id="ARBA00022977"/>
    </source>
</evidence>
<dbReference type="GO" id="GO:0009228">
    <property type="term" value="P:thiamine biosynthetic process"/>
    <property type="evidence" value="ECO:0007669"/>
    <property type="project" value="UniProtKB-KW"/>
</dbReference>
<dbReference type="GO" id="GO:0016763">
    <property type="term" value="F:pentosyltransferase activity"/>
    <property type="evidence" value="ECO:0007669"/>
    <property type="project" value="UniProtKB-UniRule"/>
</dbReference>
<keyword evidence="2 6" id="KW-0479">Metal-binding</keyword>
<dbReference type="HAMAP" id="MF_00304">
    <property type="entry name" value="Thi4"/>
    <property type="match status" value="1"/>
</dbReference>
<dbReference type="PANTHER" id="PTHR43422">
    <property type="entry name" value="THIAMINE THIAZOLE SYNTHASE"/>
    <property type="match status" value="1"/>
</dbReference>